<feature type="region of interest" description="Disordered" evidence="1">
    <location>
        <begin position="311"/>
        <end position="344"/>
    </location>
</feature>
<name>L8HJ79_ACACF</name>
<evidence type="ECO:0000256" key="1">
    <source>
        <dbReference type="SAM" id="MobiDB-lite"/>
    </source>
</evidence>
<dbReference type="GeneID" id="14925779"/>
<feature type="region of interest" description="Disordered" evidence="1">
    <location>
        <begin position="100"/>
        <end position="139"/>
    </location>
</feature>
<keyword evidence="3" id="KW-1185">Reference proteome</keyword>
<feature type="compositionally biased region" description="Polar residues" evidence="1">
    <location>
        <begin position="111"/>
        <end position="120"/>
    </location>
</feature>
<evidence type="ECO:0000313" key="3">
    <source>
        <dbReference type="Proteomes" id="UP000011083"/>
    </source>
</evidence>
<proteinExistence type="predicted"/>
<feature type="compositionally biased region" description="Acidic residues" evidence="1">
    <location>
        <begin position="334"/>
        <end position="344"/>
    </location>
</feature>
<feature type="compositionally biased region" description="Acidic residues" evidence="1">
    <location>
        <begin position="121"/>
        <end position="134"/>
    </location>
</feature>
<dbReference type="Proteomes" id="UP000011083">
    <property type="component" value="Unassembled WGS sequence"/>
</dbReference>
<dbReference type="VEuPathDB" id="AmoebaDB:ACA1_174120"/>
<gene>
    <name evidence="2" type="ORF">ACA1_174120</name>
</gene>
<dbReference type="RefSeq" id="XP_004356653.1">
    <property type="nucleotide sequence ID" value="XM_004356600.1"/>
</dbReference>
<reference evidence="2 3" key="1">
    <citation type="journal article" date="2013" name="Genome Biol.">
        <title>Genome of Acanthamoeba castellanii highlights extensive lateral gene transfer and early evolution of tyrosine kinase signaling.</title>
        <authorList>
            <person name="Clarke M."/>
            <person name="Lohan A.J."/>
            <person name="Liu B."/>
            <person name="Lagkouvardos I."/>
            <person name="Roy S."/>
            <person name="Zafar N."/>
            <person name="Bertelli C."/>
            <person name="Schilde C."/>
            <person name="Kianianmomeni A."/>
            <person name="Burglin T.R."/>
            <person name="Frech C."/>
            <person name="Turcotte B."/>
            <person name="Kopec K.O."/>
            <person name="Synnott J.M."/>
            <person name="Choo C."/>
            <person name="Paponov I."/>
            <person name="Finkler A."/>
            <person name="Soon Heng Tan C."/>
            <person name="Hutchins A.P."/>
            <person name="Weinmeier T."/>
            <person name="Rattei T."/>
            <person name="Chu J.S."/>
            <person name="Gimenez G."/>
            <person name="Irimia M."/>
            <person name="Rigden D.J."/>
            <person name="Fitzpatrick D.A."/>
            <person name="Lorenzo-Morales J."/>
            <person name="Bateman A."/>
            <person name="Chiu C.H."/>
            <person name="Tang P."/>
            <person name="Hegemann P."/>
            <person name="Fromm H."/>
            <person name="Raoult D."/>
            <person name="Greub G."/>
            <person name="Miranda-Saavedra D."/>
            <person name="Chen N."/>
            <person name="Nash P."/>
            <person name="Ginger M.L."/>
            <person name="Horn M."/>
            <person name="Schaap P."/>
            <person name="Caler L."/>
            <person name="Loftus B."/>
        </authorList>
    </citation>
    <scope>NUCLEOTIDE SEQUENCE [LARGE SCALE GENOMIC DNA]</scope>
    <source>
        <strain evidence="2 3">Neff</strain>
    </source>
</reference>
<dbReference type="OrthoDB" id="514916at2759"/>
<evidence type="ECO:0000313" key="2">
    <source>
        <dbReference type="EMBL" id="ELR24753.1"/>
    </source>
</evidence>
<organism evidence="2 3">
    <name type="scientific">Acanthamoeba castellanii (strain ATCC 30010 / Neff)</name>
    <dbReference type="NCBI Taxonomy" id="1257118"/>
    <lineage>
        <taxon>Eukaryota</taxon>
        <taxon>Amoebozoa</taxon>
        <taxon>Discosea</taxon>
        <taxon>Longamoebia</taxon>
        <taxon>Centramoebida</taxon>
        <taxon>Acanthamoebidae</taxon>
        <taxon>Acanthamoeba</taxon>
    </lineage>
</organism>
<dbReference type="EMBL" id="KB007811">
    <property type="protein sequence ID" value="ELR24753.1"/>
    <property type="molecule type" value="Genomic_DNA"/>
</dbReference>
<protein>
    <submittedName>
        <fullName evidence="2">Uncharacterized protein</fullName>
    </submittedName>
</protein>
<dbReference type="AlphaFoldDB" id="L8HJ79"/>
<accession>L8HJ79</accession>
<sequence length="553" mass="60213">MEQHLEGTVGGPLVWVDQPPLEEALMAEARWAEVHYRWNGLITQQHEHALYWFGDWERENASSLLFLRARPPSPLDEGSVAGGTAGGGWRCERLFELPRPAPGEVGPSWPRTAQQQQQPEADSDNREEEEEEEASAVVLTSTSHPDRAVVVGSDGLGHLFVADVGRGEEAAELQAAVEGGAGRVVVYEDLACPSPGEEGGALVPRPFVVVAAALYPGDRELLALAYYMTPSPATVELHHQQHQQARWHHHLVLLSVTVVERLVGLHRPYSASFVADARGIPSSFVLVSEGVFGRSIDAVARFLPGRPAISPLVQLPGDPSQPSPRQSLQHSGEEQPDEEDEEEMAEAINARLEMETEDIDFFGSESTYDDDEEIADVRSTRSGTVAGGSTGTWGVYRYRCLPTQEGGDSQAAVALTHLYSLGVFPVMGVQDISPTDKYILAKCDVDCLVYKLSFGGLVPMSLAHVDVFAGLAYIEAGKRHKKATLVSATRAHAVILEGSRFVYVYHHAAPGSTKSGHTIVEDETGEDILGWQFVGPHHLAFLTRSKLEIHPLI</sequence>
<dbReference type="KEGG" id="acan:ACA1_174120"/>